<dbReference type="SUPFAM" id="SSF54637">
    <property type="entry name" value="Thioesterase/thiol ester dehydrase-isomerase"/>
    <property type="match status" value="1"/>
</dbReference>
<protein>
    <submittedName>
        <fullName evidence="1">Acyl-CoA thioesterase</fullName>
    </submittedName>
</protein>
<evidence type="ECO:0000313" key="2">
    <source>
        <dbReference type="Proteomes" id="UP000596063"/>
    </source>
</evidence>
<sequence>MSNDVIPLFDELIYPRWFDHDAMGHINHVQYFRYLEEARVNWIVKGKLEALSAGGKHAMVVASGGLDFRAEWRHPNPLRARAWVRRIGNTSFTLYQSLHSEDGEILVADGDMTFVWVDVDQHRPQPVSESLRKVLSKSLLSD</sequence>
<dbReference type="GO" id="GO:0047617">
    <property type="term" value="F:fatty acyl-CoA hydrolase activity"/>
    <property type="evidence" value="ECO:0007669"/>
    <property type="project" value="TreeGrafter"/>
</dbReference>
<dbReference type="Gene3D" id="3.10.129.10">
    <property type="entry name" value="Hotdog Thioesterase"/>
    <property type="match status" value="1"/>
</dbReference>
<dbReference type="KEGG" id="snan:I6N98_02425"/>
<organism evidence="1 2">
    <name type="scientific">Spongiibacter nanhainus</name>
    <dbReference type="NCBI Taxonomy" id="2794344"/>
    <lineage>
        <taxon>Bacteria</taxon>
        <taxon>Pseudomonadati</taxon>
        <taxon>Pseudomonadota</taxon>
        <taxon>Gammaproteobacteria</taxon>
        <taxon>Cellvibrionales</taxon>
        <taxon>Spongiibacteraceae</taxon>
        <taxon>Spongiibacter</taxon>
    </lineage>
</organism>
<dbReference type="InterPro" id="IPR050563">
    <property type="entry name" value="4-hydroxybenzoyl-CoA_TE"/>
</dbReference>
<dbReference type="Proteomes" id="UP000596063">
    <property type="component" value="Chromosome"/>
</dbReference>
<dbReference type="PANTHER" id="PTHR31793">
    <property type="entry name" value="4-HYDROXYBENZOYL-COA THIOESTERASE FAMILY MEMBER"/>
    <property type="match status" value="1"/>
</dbReference>
<dbReference type="PANTHER" id="PTHR31793:SF24">
    <property type="entry name" value="LONG-CHAIN ACYL-COA THIOESTERASE FADM"/>
    <property type="match status" value="1"/>
</dbReference>
<dbReference type="InterPro" id="IPR029069">
    <property type="entry name" value="HotDog_dom_sf"/>
</dbReference>
<proteinExistence type="predicted"/>
<keyword evidence="2" id="KW-1185">Reference proteome</keyword>
<dbReference type="RefSeq" id="WP_198570232.1">
    <property type="nucleotide sequence ID" value="NZ_CP066167.1"/>
</dbReference>
<dbReference type="CDD" id="cd00586">
    <property type="entry name" value="4HBT"/>
    <property type="match status" value="1"/>
</dbReference>
<dbReference type="Pfam" id="PF13279">
    <property type="entry name" value="4HBT_2"/>
    <property type="match status" value="1"/>
</dbReference>
<name>A0A7T4UR04_9GAMM</name>
<gene>
    <name evidence="1" type="ORF">I6N98_02425</name>
</gene>
<dbReference type="AlphaFoldDB" id="A0A7T4UR04"/>
<dbReference type="EMBL" id="CP066167">
    <property type="protein sequence ID" value="QQD18743.1"/>
    <property type="molecule type" value="Genomic_DNA"/>
</dbReference>
<accession>A0A7T4UR04</accession>
<evidence type="ECO:0000313" key="1">
    <source>
        <dbReference type="EMBL" id="QQD18743.1"/>
    </source>
</evidence>
<reference evidence="1 2" key="1">
    <citation type="submission" date="2020-12" db="EMBL/GenBank/DDBJ databases">
        <authorList>
            <person name="Shan Y."/>
        </authorList>
    </citation>
    <scope>NUCLEOTIDE SEQUENCE [LARGE SCALE GENOMIC DNA]</scope>
    <source>
        <strain evidence="2">csc3.9</strain>
    </source>
</reference>